<proteinExistence type="predicted"/>
<dbReference type="eggNOG" id="arCOG06145">
    <property type="taxonomic scope" value="Archaea"/>
</dbReference>
<evidence type="ECO:0000256" key="1">
    <source>
        <dbReference type="SAM" id="Phobius"/>
    </source>
</evidence>
<dbReference type="AlphaFoldDB" id="Q5JHK8"/>
<reference evidence="2 3" key="1">
    <citation type="journal article" date="2005" name="Genome Res.">
        <title>Complete genome sequence of the hyperthermophilic archaeon Thermococcus kodakaraensis KOD1 and comparison with Pyrococcus genomes.</title>
        <authorList>
            <person name="Fukui T."/>
            <person name="Atomi H."/>
            <person name="Kanai T."/>
            <person name="Matsumi R."/>
            <person name="Fujiwara S."/>
            <person name="Imanaka T."/>
        </authorList>
    </citation>
    <scope>NUCLEOTIDE SEQUENCE [LARGE SCALE GENOMIC DNA]</scope>
    <source>
        <strain evidence="3">ATCC BAA-918 / JCM 12380 / KOD1</strain>
    </source>
</reference>
<organism evidence="2 3">
    <name type="scientific">Thermococcus kodakarensis (strain ATCC BAA-918 / JCM 12380 / KOD1)</name>
    <name type="common">Pyrococcus kodakaraensis (strain KOD1)</name>
    <dbReference type="NCBI Taxonomy" id="69014"/>
    <lineage>
        <taxon>Archaea</taxon>
        <taxon>Methanobacteriati</taxon>
        <taxon>Methanobacteriota</taxon>
        <taxon>Thermococci</taxon>
        <taxon>Thermococcales</taxon>
        <taxon>Thermococcaceae</taxon>
        <taxon>Thermococcus</taxon>
    </lineage>
</organism>
<dbReference type="Proteomes" id="UP000000536">
    <property type="component" value="Chromosome"/>
</dbReference>
<feature type="transmembrane region" description="Helical" evidence="1">
    <location>
        <begin position="12"/>
        <end position="34"/>
    </location>
</feature>
<dbReference type="STRING" id="69014.TK2183"/>
<keyword evidence="1" id="KW-0472">Membrane</keyword>
<dbReference type="EMBL" id="AP006878">
    <property type="protein sequence ID" value="BAD86372.1"/>
    <property type="molecule type" value="Genomic_DNA"/>
</dbReference>
<dbReference type="PATRIC" id="fig|69014.16.peg.2138"/>
<protein>
    <submittedName>
        <fullName evidence="2">Uncharacterized protein</fullName>
    </submittedName>
</protein>
<dbReference type="InParanoid" id="Q5JHK8"/>
<sequence length="134" mass="14931">MGVRRMGFFKKLILGFFLLIVLGIVAAFGMQYYYETFYDKVPVEVKSDTVTGDVFYLSHTLEPGTYKIEAGGTGVVKGIKILDPDTNEVVSSYEDSTSMIYGSAKPFVVRVDYAPPNPDESYTAKVGIYRLVKK</sequence>
<dbReference type="KEGG" id="tko:TK2183"/>
<keyword evidence="3" id="KW-1185">Reference proteome</keyword>
<dbReference type="EnsemblBacteria" id="BAD86372">
    <property type="protein sequence ID" value="BAD86372"/>
    <property type="gene ID" value="TK2183"/>
</dbReference>
<dbReference type="HOGENOM" id="CLU_159747_0_0_2"/>
<name>Q5JHK8_THEKO</name>
<keyword evidence="1" id="KW-0812">Transmembrane</keyword>
<accession>Q5JHK8</accession>
<keyword evidence="1" id="KW-1133">Transmembrane helix</keyword>
<evidence type="ECO:0000313" key="2">
    <source>
        <dbReference type="EMBL" id="BAD86372.1"/>
    </source>
</evidence>
<gene>
    <name evidence="2" type="ordered locus">TK2183</name>
</gene>
<evidence type="ECO:0000313" key="3">
    <source>
        <dbReference type="Proteomes" id="UP000000536"/>
    </source>
</evidence>